<dbReference type="GO" id="GO:0003677">
    <property type="term" value="F:DNA binding"/>
    <property type="evidence" value="ECO:0007669"/>
    <property type="project" value="InterPro"/>
</dbReference>
<dbReference type="PANTHER" id="PTHR15180">
    <property type="entry name" value="GENERAL TRANSCRIPTION FACTOR 3C POLYPEPTIDE 1"/>
    <property type="match status" value="1"/>
</dbReference>
<feature type="compositionally biased region" description="Basic and acidic residues" evidence="1">
    <location>
        <begin position="329"/>
        <end position="341"/>
    </location>
</feature>
<dbReference type="OrthoDB" id="272753at2759"/>
<dbReference type="GO" id="GO:0000127">
    <property type="term" value="C:transcription factor TFIIIC complex"/>
    <property type="evidence" value="ECO:0007669"/>
    <property type="project" value="InterPro"/>
</dbReference>
<reference evidence="2 3" key="1">
    <citation type="submission" date="2017-03" db="EMBL/GenBank/DDBJ databases">
        <title>An alternative strategy for trypanosome survival in the mammalian bloodstream revealed through genome and transcriptome analysis of the ubiquitous bovine parasite Trypanosoma (Megatrypanum) theileri.</title>
        <authorList>
            <person name="Kelly S."/>
            <person name="Ivens A."/>
            <person name="Mott A."/>
            <person name="O'Neill E."/>
            <person name="Emms D."/>
            <person name="Macleod O."/>
            <person name="Voorheis P."/>
            <person name="Matthews J."/>
            <person name="Matthews K."/>
            <person name="Carrington M."/>
        </authorList>
    </citation>
    <scope>NUCLEOTIDE SEQUENCE [LARGE SCALE GENOMIC DNA]</scope>
    <source>
        <strain evidence="2">Edinburgh</strain>
    </source>
</reference>
<dbReference type="RefSeq" id="XP_028880254.1">
    <property type="nucleotide sequence ID" value="XM_029028551.1"/>
</dbReference>
<protein>
    <submittedName>
        <fullName evidence="2">Uncharacterized protein</fullName>
    </submittedName>
</protein>
<feature type="region of interest" description="Disordered" evidence="1">
    <location>
        <begin position="1197"/>
        <end position="1227"/>
    </location>
</feature>
<evidence type="ECO:0000256" key="1">
    <source>
        <dbReference type="SAM" id="MobiDB-lite"/>
    </source>
</evidence>
<organism evidence="2 3">
    <name type="scientific">Trypanosoma theileri</name>
    <dbReference type="NCBI Taxonomy" id="67003"/>
    <lineage>
        <taxon>Eukaryota</taxon>
        <taxon>Discoba</taxon>
        <taxon>Euglenozoa</taxon>
        <taxon>Kinetoplastea</taxon>
        <taxon>Metakinetoplastina</taxon>
        <taxon>Trypanosomatida</taxon>
        <taxon>Trypanosomatidae</taxon>
        <taxon>Trypanosoma</taxon>
    </lineage>
</organism>
<name>A0A1X0NNW2_9TRYP</name>
<gene>
    <name evidence="2" type="ORF">TM35_000302280</name>
</gene>
<dbReference type="GO" id="GO:0042791">
    <property type="term" value="P:5S class rRNA transcription by RNA polymerase III"/>
    <property type="evidence" value="ECO:0007669"/>
    <property type="project" value="TreeGrafter"/>
</dbReference>
<keyword evidence="3" id="KW-1185">Reference proteome</keyword>
<feature type="compositionally biased region" description="Acidic residues" evidence="1">
    <location>
        <begin position="294"/>
        <end position="328"/>
    </location>
</feature>
<dbReference type="GO" id="GO:0006384">
    <property type="term" value="P:transcription initiation at RNA polymerase III promoter"/>
    <property type="evidence" value="ECO:0007669"/>
    <property type="project" value="InterPro"/>
</dbReference>
<dbReference type="EMBL" id="NBCO01000030">
    <property type="protein sequence ID" value="ORC86188.1"/>
    <property type="molecule type" value="Genomic_DNA"/>
</dbReference>
<dbReference type="GeneID" id="39988331"/>
<feature type="compositionally biased region" description="Low complexity" evidence="1">
    <location>
        <begin position="1197"/>
        <end position="1224"/>
    </location>
</feature>
<comment type="caution">
    <text evidence="2">The sequence shown here is derived from an EMBL/GenBank/DDBJ whole genome shotgun (WGS) entry which is preliminary data.</text>
</comment>
<dbReference type="PANTHER" id="PTHR15180:SF1">
    <property type="entry name" value="GENERAL TRANSCRIPTION FACTOR 3C POLYPEPTIDE 1"/>
    <property type="match status" value="1"/>
</dbReference>
<evidence type="ECO:0000313" key="2">
    <source>
        <dbReference type="EMBL" id="ORC86188.1"/>
    </source>
</evidence>
<feature type="region of interest" description="Disordered" evidence="1">
    <location>
        <begin position="287"/>
        <end position="363"/>
    </location>
</feature>
<feature type="region of interest" description="Disordered" evidence="1">
    <location>
        <begin position="763"/>
        <end position="783"/>
    </location>
</feature>
<accession>A0A1X0NNW2</accession>
<evidence type="ECO:0000313" key="3">
    <source>
        <dbReference type="Proteomes" id="UP000192257"/>
    </source>
</evidence>
<dbReference type="Proteomes" id="UP000192257">
    <property type="component" value="Unassembled WGS sequence"/>
</dbReference>
<dbReference type="InterPro" id="IPR044210">
    <property type="entry name" value="Tfc3-like"/>
</dbReference>
<proteinExistence type="predicted"/>
<dbReference type="VEuPathDB" id="TriTrypDB:TM35_000302280"/>
<sequence length="1411" mass="156393">MFQETIETVLEFIGSHSEQYGCSGVELLSFVSSDVLPYYGLAGHNTLQRTVLDLLINEGGSFTVKCGGKVVTATELMAAPIPYNDCTFFPTLELQEKTLGISLRHKNVRAAVNYACDHFVTGFRRYQNVKGKAGERTSVSGLGIGIRQLLREQWLRVLYVCENETAPMVPYLVPHFAAPPTYEQVTKRRSPMETYLARRREEQRPPFLPIDLCVARRIIMSSPEQKLVFEDAIHAIFAAHGQEVPKRDGRKMRFALRRMLTAAGLSVVRGSIVVRRRERSVWVVVPNSGPVVSDDSDGNSDDENENASDDDNDDETSSGEESGEDSGDDDHNNNENEEHRNTTTPKVSLTKTGTTNTTRKKSDFFCVDPSYPLALQVVKVAEQQPIALESILPRVILYDFRATTQEVHRITRQYEERWGTIESSNVLSSHSKAFTRLVRPKGYDETRQSQINNNTNTITNNNDHNENTVDTLLPKGVSQWAVNTVMEALRSAPLQALSLFELMRSVDRRTLRRVLPYLRDEGRLTTSGITLANSRRVGIVALAGVELTTEKRMKIEQAYLNSLSARKEKRQQSKVMLQHLPEPTEGGVGRSAAAVAIAKSTAKSSRLVAKLTMVRNGYSRVGLFRLSRLHIELWRIWCALQRSPGDSLTLEEILQEMTLSSFCIIVGLADIDVGKYINTQSLSTGSCTLWGTSLRRLPPTLQQHCRRSGVQPLLHSLAGLQTQSLVLSDTSLAAYLDLQLSDISITLAETACDRQNRMHTFYSSGDPNKNQVSNNGNSSTATTPQQTCHALLSFWGDWWVTVTPPRESTRRAALIREISLTEPNLSNVQLVALSRLLRMDCGVLAEYLLQRQGMVHARKRTLRDVMQGEETDLIRHGGHNTNTMPRRRIEVNGVTMAEALDVAMHTDEPKRGFTRLLTLVRRYGKPLQVSSYNPYNSCVHGSMKTLMQCIVDTTEKSTSSSTPTGLQATVASVVSPNLSAAPCSTEAKEKRAVETSPPAVETNTDAIAANVEATPSEKKEQPVEPDETLQDIIRMILLTDEAHYDAVAANALLSHFSEEDQQRCIEWLLRFPAFRTRSGGSGRLPRIELSPVLSFIPAAVAACVTHRGSASATLVHDMATGLLFTPHSNCQRWCMPPFTMTEDVREMEWMRRAPRLVEQPSLDLSSLAEGIREQKGLAVVRLPRFVWPSPAAASTAKTTLTSLSSSSSTTASTNNTTSAGNTNTVPKALPTAASMRQGVEPYPARGLLRTWSRLQHLELRDIPVDPPPSLEQVAVARAAVLTPEKTKTSSSSSRYPSIFHHVDGAFHEFLWRSFLFAVYTLIHQSPGITESQLMQRLRGGGLVSSVSCRLALDFLKQSLVIVARCTVLPSERGSPSPFATTTAAVGETTCQEQECYFSTVPQEGPWNVMTL</sequence>